<comment type="caution">
    <text evidence="1">The sequence shown here is derived from an EMBL/GenBank/DDBJ whole genome shotgun (WGS) entry which is preliminary data.</text>
</comment>
<evidence type="ECO:0008006" key="3">
    <source>
        <dbReference type="Google" id="ProtNLM"/>
    </source>
</evidence>
<reference evidence="1 2" key="1">
    <citation type="journal article" date="2019" name="Int. J. Syst. Evol. Microbiol.">
        <title>The Global Catalogue of Microorganisms (GCM) 10K type strain sequencing project: providing services to taxonomists for standard genome sequencing and annotation.</title>
        <authorList>
            <consortium name="The Broad Institute Genomics Platform"/>
            <consortium name="The Broad Institute Genome Sequencing Center for Infectious Disease"/>
            <person name="Wu L."/>
            <person name="Ma J."/>
        </authorList>
    </citation>
    <scope>NUCLEOTIDE SEQUENCE [LARGE SCALE GENOMIC DNA]</scope>
    <source>
        <strain evidence="1 2">JCM 16014</strain>
    </source>
</reference>
<accession>A0ABN2V5I0</accession>
<keyword evidence="2" id="KW-1185">Reference proteome</keyword>
<name>A0ABN2V5I0_9ACTN</name>
<evidence type="ECO:0000313" key="2">
    <source>
        <dbReference type="Proteomes" id="UP001500751"/>
    </source>
</evidence>
<sequence>MHFGLPPWRLVLLVTGLFPVVRAGVDHGPPTSPATRLRRKCCAARNLRISAKGLAPVGVIDIPPLLAAATPALLVA</sequence>
<dbReference type="RefSeq" id="WP_344669896.1">
    <property type="nucleotide sequence ID" value="NZ_BAAAQN010000053.1"/>
</dbReference>
<gene>
    <name evidence="1" type="ORF">GCM10009839_69010</name>
</gene>
<dbReference type="Proteomes" id="UP001500751">
    <property type="component" value="Unassembled WGS sequence"/>
</dbReference>
<proteinExistence type="predicted"/>
<protein>
    <recommendedName>
        <fullName evidence="3">Secreted protein</fullName>
    </recommendedName>
</protein>
<organism evidence="1 2">
    <name type="scientific">Catenulispora yoronensis</name>
    <dbReference type="NCBI Taxonomy" id="450799"/>
    <lineage>
        <taxon>Bacteria</taxon>
        <taxon>Bacillati</taxon>
        <taxon>Actinomycetota</taxon>
        <taxon>Actinomycetes</taxon>
        <taxon>Catenulisporales</taxon>
        <taxon>Catenulisporaceae</taxon>
        <taxon>Catenulispora</taxon>
    </lineage>
</organism>
<dbReference type="EMBL" id="BAAAQN010000053">
    <property type="protein sequence ID" value="GAA2051973.1"/>
    <property type="molecule type" value="Genomic_DNA"/>
</dbReference>
<evidence type="ECO:0000313" key="1">
    <source>
        <dbReference type="EMBL" id="GAA2051973.1"/>
    </source>
</evidence>